<evidence type="ECO:0000256" key="12">
    <source>
        <dbReference type="RuleBase" id="RU000688"/>
    </source>
</evidence>
<evidence type="ECO:0000313" key="16">
    <source>
        <dbReference type="RefSeq" id="XP_006861810.1"/>
    </source>
</evidence>
<sequence length="313" mass="34999">MANSSFVTEFLLVGFSSLGELQLVLFVIFFSLYLIILSGNFTIISVILLDHNLHTPMYFFLCVLSTSETFYTIVILPKMLINLFSVLRTLSFLSCATQMFFFLGFAVTNCLLLGVMGYDRYAAICQPLHYPILMSWRVCGQLAVTCIISGFLISLVGTTLVFSLPFCGSNKVNHYFCDISPVIRLACAETYIHELIIFICGALVLVVPFIFICISYGFIVRTILRIPSTEGKRKAFSTCASHLTVVIVHYGCASSVYLRPSAKYTSGKDRLVTVTYTIITPLLNPMVYSLRNKDVQVAIRKMIEKTGFSPKTL</sequence>
<evidence type="ECO:0000256" key="3">
    <source>
        <dbReference type="ARBA" id="ARBA00022475"/>
    </source>
</evidence>
<proteinExistence type="inferred from homology"/>
<reference evidence="16" key="1">
    <citation type="submission" date="2025-08" db="UniProtKB">
        <authorList>
            <consortium name="RefSeq"/>
        </authorList>
    </citation>
    <scope>IDENTIFICATION</scope>
    <source>
        <tissue evidence="16">Spleen</tissue>
    </source>
</reference>
<dbReference type="GeneID" id="102826998"/>
<dbReference type="AlphaFoldDB" id="A0A9B0WP21"/>
<evidence type="ECO:0000259" key="14">
    <source>
        <dbReference type="PROSITE" id="PS50262"/>
    </source>
</evidence>
<evidence type="ECO:0000256" key="2">
    <source>
        <dbReference type="ARBA" id="ARBA00010663"/>
    </source>
</evidence>
<dbReference type="PANTHER" id="PTHR26453">
    <property type="entry name" value="OLFACTORY RECEPTOR"/>
    <property type="match status" value="1"/>
</dbReference>
<dbReference type="FunFam" id="1.10.1220.70:FF:000001">
    <property type="entry name" value="Olfactory receptor"/>
    <property type="match status" value="1"/>
</dbReference>
<dbReference type="Pfam" id="PF13853">
    <property type="entry name" value="7tm_4"/>
    <property type="match status" value="1"/>
</dbReference>
<dbReference type="PRINTS" id="PR00245">
    <property type="entry name" value="OLFACTORYR"/>
</dbReference>
<evidence type="ECO:0000256" key="7">
    <source>
        <dbReference type="ARBA" id="ARBA00022989"/>
    </source>
</evidence>
<dbReference type="Proteomes" id="UP000504623">
    <property type="component" value="Unplaced"/>
</dbReference>
<dbReference type="PROSITE" id="PS00237">
    <property type="entry name" value="G_PROTEIN_RECEP_F1_1"/>
    <property type="match status" value="1"/>
</dbReference>
<accession>A0A9B0WP21</accession>
<evidence type="ECO:0000256" key="1">
    <source>
        <dbReference type="ARBA" id="ARBA00004651"/>
    </source>
</evidence>
<keyword evidence="5 12" id="KW-0812">Transmembrane</keyword>
<evidence type="ECO:0000256" key="8">
    <source>
        <dbReference type="ARBA" id="ARBA00023040"/>
    </source>
</evidence>
<evidence type="ECO:0000256" key="5">
    <source>
        <dbReference type="ARBA" id="ARBA00022692"/>
    </source>
</evidence>
<comment type="similarity">
    <text evidence="2 12">Belongs to the G-protein coupled receptor 1 family.</text>
</comment>
<dbReference type="PROSITE" id="PS50262">
    <property type="entry name" value="G_PROTEIN_RECEP_F1_2"/>
    <property type="match status" value="1"/>
</dbReference>
<keyword evidence="4 13" id="KW-0716">Sensory transduction</keyword>
<dbReference type="CDD" id="cd15225">
    <property type="entry name" value="7tmA_OR10A-like"/>
    <property type="match status" value="1"/>
</dbReference>
<keyword evidence="3 13" id="KW-1003">Cell membrane</keyword>
<keyword evidence="9 13" id="KW-0472">Membrane</keyword>
<name>A0A9B0WP21_CHRAS</name>
<keyword evidence="7 13" id="KW-1133">Transmembrane helix</keyword>
<organism evidence="15 16">
    <name type="scientific">Chrysochloris asiatica</name>
    <name type="common">Cape golden mole</name>
    <dbReference type="NCBI Taxonomy" id="185453"/>
    <lineage>
        <taxon>Eukaryota</taxon>
        <taxon>Metazoa</taxon>
        <taxon>Chordata</taxon>
        <taxon>Craniata</taxon>
        <taxon>Vertebrata</taxon>
        <taxon>Euteleostomi</taxon>
        <taxon>Mammalia</taxon>
        <taxon>Eutheria</taxon>
        <taxon>Afrotheria</taxon>
        <taxon>Chrysochloridae</taxon>
        <taxon>Chrysochlorinae</taxon>
        <taxon>Chrysochloris</taxon>
    </lineage>
</organism>
<gene>
    <name evidence="16" type="primary">LOC102826998</name>
</gene>
<feature type="transmembrane region" description="Helical" evidence="13">
    <location>
        <begin position="270"/>
        <end position="290"/>
    </location>
</feature>
<evidence type="ECO:0000256" key="9">
    <source>
        <dbReference type="ARBA" id="ARBA00023136"/>
    </source>
</evidence>
<dbReference type="PRINTS" id="PR00237">
    <property type="entry name" value="GPCRRHODOPSN"/>
</dbReference>
<dbReference type="RefSeq" id="XP_006861810.1">
    <property type="nucleotide sequence ID" value="XM_006861748.1"/>
</dbReference>
<comment type="subcellular location">
    <subcellularLocation>
        <location evidence="1 13">Cell membrane</location>
        <topology evidence="1 13">Multi-pass membrane protein</topology>
    </subcellularLocation>
</comment>
<keyword evidence="8 12" id="KW-0297">G-protein coupled receptor</keyword>
<feature type="transmembrane region" description="Helical" evidence="13">
    <location>
        <begin position="23"/>
        <end position="49"/>
    </location>
</feature>
<dbReference type="InterPro" id="IPR000725">
    <property type="entry name" value="Olfact_rcpt"/>
</dbReference>
<keyword evidence="6 13" id="KW-0552">Olfaction</keyword>
<feature type="transmembrane region" description="Helical" evidence="13">
    <location>
        <begin position="96"/>
        <end position="118"/>
    </location>
</feature>
<evidence type="ECO:0000313" key="15">
    <source>
        <dbReference type="Proteomes" id="UP000504623"/>
    </source>
</evidence>
<dbReference type="FunFam" id="1.20.1070.10:FF:000001">
    <property type="entry name" value="Olfactory receptor"/>
    <property type="match status" value="1"/>
</dbReference>
<dbReference type="GO" id="GO:0004984">
    <property type="term" value="F:olfactory receptor activity"/>
    <property type="evidence" value="ECO:0007669"/>
    <property type="project" value="InterPro"/>
</dbReference>
<dbReference type="InterPro" id="IPR000276">
    <property type="entry name" value="GPCR_Rhodpsn"/>
</dbReference>
<keyword evidence="10 12" id="KW-0675">Receptor</keyword>
<feature type="transmembrane region" description="Helical" evidence="13">
    <location>
        <begin position="195"/>
        <end position="219"/>
    </location>
</feature>
<dbReference type="Gene3D" id="1.20.1070.10">
    <property type="entry name" value="Rhodopsin 7-helix transmembrane proteins"/>
    <property type="match status" value="1"/>
</dbReference>
<dbReference type="GO" id="GO:0004930">
    <property type="term" value="F:G protein-coupled receptor activity"/>
    <property type="evidence" value="ECO:0007669"/>
    <property type="project" value="UniProtKB-KW"/>
</dbReference>
<evidence type="ECO:0000256" key="13">
    <source>
        <dbReference type="RuleBase" id="RU363047"/>
    </source>
</evidence>
<evidence type="ECO:0000256" key="11">
    <source>
        <dbReference type="ARBA" id="ARBA00023224"/>
    </source>
</evidence>
<evidence type="ECO:0000256" key="10">
    <source>
        <dbReference type="ARBA" id="ARBA00023170"/>
    </source>
</evidence>
<evidence type="ECO:0000256" key="6">
    <source>
        <dbReference type="ARBA" id="ARBA00022725"/>
    </source>
</evidence>
<feature type="transmembrane region" description="Helical" evidence="13">
    <location>
        <begin position="138"/>
        <end position="162"/>
    </location>
</feature>
<feature type="transmembrane region" description="Helical" evidence="13">
    <location>
        <begin position="56"/>
        <end position="76"/>
    </location>
</feature>
<keyword evidence="11 12" id="KW-0807">Transducer</keyword>
<dbReference type="SUPFAM" id="SSF81321">
    <property type="entry name" value="Family A G protein-coupled receptor-like"/>
    <property type="match status" value="1"/>
</dbReference>
<dbReference type="GO" id="GO:0005886">
    <property type="term" value="C:plasma membrane"/>
    <property type="evidence" value="ECO:0007669"/>
    <property type="project" value="UniProtKB-SubCell"/>
</dbReference>
<dbReference type="InterPro" id="IPR017452">
    <property type="entry name" value="GPCR_Rhodpsn_7TM"/>
</dbReference>
<evidence type="ECO:0000256" key="4">
    <source>
        <dbReference type="ARBA" id="ARBA00022606"/>
    </source>
</evidence>
<feature type="domain" description="G-protein coupled receptors family 1 profile" evidence="14">
    <location>
        <begin position="39"/>
        <end position="288"/>
    </location>
</feature>
<feature type="transmembrane region" description="Helical" evidence="13">
    <location>
        <begin position="240"/>
        <end position="258"/>
    </location>
</feature>
<protein>
    <recommendedName>
        <fullName evidence="13">Olfactory receptor</fullName>
    </recommendedName>
</protein>
<keyword evidence="15" id="KW-1185">Reference proteome</keyword>
<dbReference type="OrthoDB" id="9975554at2759"/>